<dbReference type="Gene3D" id="2.40.160.50">
    <property type="entry name" value="membrane protein fhac: a member of the omp85/tpsb transporter family"/>
    <property type="match status" value="1"/>
</dbReference>
<name>A0ABW7ESV9_9BURK</name>
<feature type="short sequence motif" description="GXSXG" evidence="6">
    <location>
        <begin position="75"/>
        <end position="79"/>
    </location>
</feature>
<dbReference type="PANTHER" id="PTHR14226:SF29">
    <property type="entry name" value="NEUROPATHY TARGET ESTERASE SWS"/>
    <property type="match status" value="1"/>
</dbReference>
<feature type="short sequence motif" description="DGA/G" evidence="6">
    <location>
        <begin position="221"/>
        <end position="223"/>
    </location>
</feature>
<keyword evidence="3 6" id="KW-0442">Lipid degradation</keyword>
<dbReference type="Pfam" id="PF01103">
    <property type="entry name" value="Omp85"/>
    <property type="match status" value="1"/>
</dbReference>
<dbReference type="InterPro" id="IPR000184">
    <property type="entry name" value="Bac_surfAg_D15"/>
</dbReference>
<reference evidence="9 10" key="1">
    <citation type="submission" date="2024-09" db="EMBL/GenBank/DDBJ databases">
        <title>Novel species of the genus Pelomonas and Roseateles isolated from streams.</title>
        <authorList>
            <person name="Lu H."/>
        </authorList>
    </citation>
    <scope>NUCLEOTIDE SEQUENCE [LARGE SCALE GENOMIC DNA]</scope>
    <source>
        <strain evidence="9 10">DC23W</strain>
    </source>
</reference>
<feature type="active site" description="Nucleophile" evidence="6">
    <location>
        <position position="77"/>
    </location>
</feature>
<protein>
    <submittedName>
        <fullName evidence="9">Patatin-like phospholipase family protein</fullName>
    </submittedName>
</protein>
<evidence type="ECO:0000259" key="8">
    <source>
        <dbReference type="PROSITE" id="PS51635"/>
    </source>
</evidence>
<comment type="subcellular location">
    <subcellularLocation>
        <location evidence="1">Membrane</location>
    </subcellularLocation>
</comment>
<feature type="signal peptide" evidence="7">
    <location>
        <begin position="1"/>
        <end position="29"/>
    </location>
</feature>
<feature type="domain" description="PNPLA" evidence="8">
    <location>
        <begin position="44"/>
        <end position="234"/>
    </location>
</feature>
<dbReference type="Gene3D" id="3.10.20.310">
    <property type="entry name" value="membrane protein fhac"/>
    <property type="match status" value="1"/>
</dbReference>
<keyword evidence="2 6" id="KW-0378">Hydrolase</keyword>
<dbReference type="InterPro" id="IPR016035">
    <property type="entry name" value="Acyl_Trfase/lysoPLipase"/>
</dbReference>
<keyword evidence="7" id="KW-0732">Signal</keyword>
<feature type="chain" id="PRO_5047345657" evidence="7">
    <location>
        <begin position="30"/>
        <end position="744"/>
    </location>
</feature>
<evidence type="ECO:0000256" key="4">
    <source>
        <dbReference type="ARBA" id="ARBA00023098"/>
    </source>
</evidence>
<comment type="caution">
    <text evidence="9">The sequence shown here is derived from an EMBL/GenBank/DDBJ whole genome shotgun (WGS) entry which is preliminary data.</text>
</comment>
<dbReference type="SUPFAM" id="SSF52151">
    <property type="entry name" value="FabD/lysophospholipase-like"/>
    <property type="match status" value="1"/>
</dbReference>
<dbReference type="Pfam" id="PF01734">
    <property type="entry name" value="Patatin"/>
    <property type="match status" value="1"/>
</dbReference>
<proteinExistence type="predicted"/>
<dbReference type="EMBL" id="JBIGHY010000005">
    <property type="protein sequence ID" value="MFG6415355.1"/>
    <property type="molecule type" value="Genomic_DNA"/>
</dbReference>
<evidence type="ECO:0000313" key="10">
    <source>
        <dbReference type="Proteomes" id="UP001606300"/>
    </source>
</evidence>
<feature type="active site" description="Proton acceptor" evidence="6">
    <location>
        <position position="221"/>
    </location>
</feature>
<dbReference type="Gene3D" id="3.40.1090.10">
    <property type="entry name" value="Cytosolic phospholipase A2 catalytic domain"/>
    <property type="match status" value="2"/>
</dbReference>
<evidence type="ECO:0000256" key="7">
    <source>
        <dbReference type="SAM" id="SignalP"/>
    </source>
</evidence>
<keyword evidence="10" id="KW-1185">Reference proteome</keyword>
<dbReference type="Proteomes" id="UP001606300">
    <property type="component" value="Unassembled WGS sequence"/>
</dbReference>
<dbReference type="RefSeq" id="WP_394471421.1">
    <property type="nucleotide sequence ID" value="NZ_JBIGHY010000005.1"/>
</dbReference>
<dbReference type="CDD" id="cd07205">
    <property type="entry name" value="Pat_PNPLA6_PNPLA7_NTE1_like"/>
    <property type="match status" value="1"/>
</dbReference>
<feature type="short sequence motif" description="GXGXXG" evidence="6">
    <location>
        <begin position="48"/>
        <end position="53"/>
    </location>
</feature>
<evidence type="ECO:0000256" key="2">
    <source>
        <dbReference type="ARBA" id="ARBA00022801"/>
    </source>
</evidence>
<sequence length="744" mass="79810">MTTLPRNLRFSVRCVALLAAVGLSLPAFAQTPSAPGAQRPKVGLVLSGGGARGAAHLGVLKVLEELRVPVDVVVGTSAGAIVGAAYASGMPLRAIEKEMSGLRTASLFRDVAREDLPLRRKEDDGVDFIGPEVGLGPNGVQLPKGAISGVSLEAVLRRLTARQRSANFDQLPIRFRAIAADVSTSEMVVLDHGSLSDAVRASMALPAAVNPVQLEGRLLVDGGVVRNLPVDVARSLGADIIIAVNIGTPLLARKEIVSLLSVADQMVRILTAKNVNQSLSELTPRDVLLTPDLGTVATADFDRLPEAVAAGERSAREAAEVLSRLALDERGYARLVDTRRVAEQAAVGRIDEVRVVGAINVEPAVVLAAMESRAGEHFDTEVADRDLKRIYGRGDFEHVSYRVVDEPGTGRVLTVDVAEKAWGPHYLRFGLGLSTDFEGNAYFNALLSHRWTWLNRLGGEWRNDVQIGRTERLRSEWYQPLSEAQRWFVSGWGDYRRDPFDLYQEGRRFARLKVTKSLVGVDVGAPLGTAGEVRFGLVRGRASFGTEVAPLLVSDLPSDSVGGLSLQLRFDELDSVRFPRFGYAASVKWQRSLGALGATSVYTKLGVDLRAAYSLGRHTLRASLTGAGAVGADKELPAHELSQLGGFLQLSGYHTGEFVGRGMRFGRLIYTYQLRQGGLLEGAFVGVSAESGRIGDAVSGPDKAASRRGNAIFLGVDTPVGPFYLGYGRASANAQAVYLYLGQP</sequence>
<dbReference type="InterPro" id="IPR002641">
    <property type="entry name" value="PNPLA_dom"/>
</dbReference>
<keyword evidence="5" id="KW-0472">Membrane</keyword>
<accession>A0ABW7ESV9</accession>
<organism evidence="9 10">
    <name type="scientific">Pelomonas dachongensis</name>
    <dbReference type="NCBI Taxonomy" id="3299029"/>
    <lineage>
        <taxon>Bacteria</taxon>
        <taxon>Pseudomonadati</taxon>
        <taxon>Pseudomonadota</taxon>
        <taxon>Betaproteobacteria</taxon>
        <taxon>Burkholderiales</taxon>
        <taxon>Sphaerotilaceae</taxon>
        <taxon>Roseateles</taxon>
    </lineage>
</organism>
<dbReference type="PANTHER" id="PTHR14226">
    <property type="entry name" value="NEUROPATHY TARGET ESTERASE/SWISS CHEESE D.MELANOGASTER"/>
    <property type="match status" value="1"/>
</dbReference>
<evidence type="ECO:0000256" key="1">
    <source>
        <dbReference type="ARBA" id="ARBA00004370"/>
    </source>
</evidence>
<dbReference type="PROSITE" id="PS51635">
    <property type="entry name" value="PNPLA"/>
    <property type="match status" value="1"/>
</dbReference>
<evidence type="ECO:0000256" key="5">
    <source>
        <dbReference type="ARBA" id="ARBA00023136"/>
    </source>
</evidence>
<evidence type="ECO:0000256" key="6">
    <source>
        <dbReference type="PROSITE-ProRule" id="PRU01161"/>
    </source>
</evidence>
<evidence type="ECO:0000256" key="3">
    <source>
        <dbReference type="ARBA" id="ARBA00022963"/>
    </source>
</evidence>
<dbReference type="InterPro" id="IPR050301">
    <property type="entry name" value="NTE"/>
</dbReference>
<evidence type="ECO:0000313" key="9">
    <source>
        <dbReference type="EMBL" id="MFG6415355.1"/>
    </source>
</evidence>
<keyword evidence="4 6" id="KW-0443">Lipid metabolism</keyword>
<gene>
    <name evidence="9" type="ORF">ACG02S_15765</name>
</gene>